<dbReference type="PANTHER" id="PTHR42850">
    <property type="entry name" value="METALLOPHOSPHOESTERASE"/>
    <property type="match status" value="1"/>
</dbReference>
<keyword evidence="4" id="KW-1185">Reference proteome</keyword>
<comment type="similarity">
    <text evidence="1">Belongs to the metallophosphoesterase superfamily. YfcE family.</text>
</comment>
<evidence type="ECO:0000256" key="1">
    <source>
        <dbReference type="ARBA" id="ARBA00008950"/>
    </source>
</evidence>
<dbReference type="PIRSF" id="PIRSF000883">
    <property type="entry name" value="Pesterase_MJ0912"/>
    <property type="match status" value="1"/>
</dbReference>
<protein>
    <submittedName>
        <fullName evidence="3">Predicted phosphodiesterase</fullName>
    </submittedName>
</protein>
<gene>
    <name evidence="3" type="ORF">SAMN06264868_11711</name>
</gene>
<organism evidence="3 4">
    <name type="scientific">Venenivibrio stagnispumantis</name>
    <dbReference type="NCBI Taxonomy" id="407998"/>
    <lineage>
        <taxon>Bacteria</taxon>
        <taxon>Pseudomonadati</taxon>
        <taxon>Aquificota</taxon>
        <taxon>Aquificia</taxon>
        <taxon>Aquificales</taxon>
        <taxon>Hydrogenothermaceae</taxon>
        <taxon>Venenivibrio</taxon>
    </lineage>
</organism>
<accession>A0AA46AFA9</accession>
<dbReference type="Proteomes" id="UP001157947">
    <property type="component" value="Unassembled WGS sequence"/>
</dbReference>
<dbReference type="RefSeq" id="WP_265134245.1">
    <property type="nucleotide sequence ID" value="NZ_FXTX01000017.1"/>
</dbReference>
<dbReference type="PANTHER" id="PTHR42850:SF2">
    <property type="entry name" value="BLL5683 PROTEIN"/>
    <property type="match status" value="1"/>
</dbReference>
<dbReference type="CDD" id="cd00838">
    <property type="entry name" value="MPP_superfamily"/>
    <property type="match status" value="1"/>
</dbReference>
<dbReference type="InterPro" id="IPR011152">
    <property type="entry name" value="Pesterase_MJ0912"/>
</dbReference>
<feature type="domain" description="Calcineurin-like phosphoesterase" evidence="2">
    <location>
        <begin position="1"/>
        <end position="206"/>
    </location>
</feature>
<dbReference type="GO" id="GO:0005737">
    <property type="term" value="C:cytoplasm"/>
    <property type="evidence" value="ECO:0007669"/>
    <property type="project" value="TreeGrafter"/>
</dbReference>
<dbReference type="GO" id="GO:0016791">
    <property type="term" value="F:phosphatase activity"/>
    <property type="evidence" value="ECO:0007669"/>
    <property type="project" value="TreeGrafter"/>
</dbReference>
<evidence type="ECO:0000313" key="3">
    <source>
        <dbReference type="EMBL" id="SMP18227.1"/>
    </source>
</evidence>
<dbReference type="Pfam" id="PF12850">
    <property type="entry name" value="Metallophos_2"/>
    <property type="match status" value="1"/>
</dbReference>
<dbReference type="EMBL" id="FXTX01000017">
    <property type="protein sequence ID" value="SMP18227.1"/>
    <property type="molecule type" value="Genomic_DNA"/>
</dbReference>
<dbReference type="Gene3D" id="3.60.21.10">
    <property type="match status" value="1"/>
</dbReference>
<evidence type="ECO:0000259" key="2">
    <source>
        <dbReference type="Pfam" id="PF12850"/>
    </source>
</evidence>
<name>A0AA46AFA9_9AQUI</name>
<dbReference type="SUPFAM" id="SSF56300">
    <property type="entry name" value="Metallo-dependent phosphatases"/>
    <property type="match status" value="1"/>
</dbReference>
<dbReference type="InterPro" id="IPR029052">
    <property type="entry name" value="Metallo-depent_PP-like"/>
</dbReference>
<comment type="caution">
    <text evidence="3">The sequence shown here is derived from an EMBL/GenBank/DDBJ whole genome shotgun (WGS) entry which is preliminary data.</text>
</comment>
<dbReference type="InterPro" id="IPR024654">
    <property type="entry name" value="Calcineurin-like_PHP_lpxH"/>
</dbReference>
<dbReference type="InterPro" id="IPR050126">
    <property type="entry name" value="Ap4A_hydrolase"/>
</dbReference>
<proteinExistence type="inferred from homology"/>
<reference evidence="3" key="1">
    <citation type="submission" date="2017-05" db="EMBL/GenBank/DDBJ databases">
        <authorList>
            <person name="Varghese N."/>
            <person name="Submissions S."/>
        </authorList>
    </citation>
    <scope>NUCLEOTIDE SEQUENCE</scope>
    <source>
        <strain evidence="3">DSM 18763</strain>
    </source>
</reference>
<evidence type="ECO:0000313" key="4">
    <source>
        <dbReference type="Proteomes" id="UP001157947"/>
    </source>
</evidence>
<dbReference type="AlphaFoldDB" id="A0AA46AFA9"/>
<sequence length="239" mass="27734">MRIAFISDIHSNIYALEAVSEDIKKQSIDKIICLGDIVGYGSHPNEVAQWVIQNCDISLRGNHDTLISEAEPIDMHNPYTLMAAFYNKEKLEEKYKEFLRNLEKDLENDIWVLTHDEPCIPGSMEYITKEKEASDTFSAFKQKFCFYGHTHLPLIFATENKDVKIYSSEEKIFIKEEERYLISVASVGQPRDKDKRAKYLIFDMDENYLQFRRVEYNREKAASDILAAGIPSLFAKILL</sequence>